<organism evidence="1 2">
    <name type="scientific">Rhodococcus pyridinivorans</name>
    <dbReference type="NCBI Taxonomy" id="103816"/>
    <lineage>
        <taxon>Bacteria</taxon>
        <taxon>Bacillati</taxon>
        <taxon>Actinomycetota</taxon>
        <taxon>Actinomycetes</taxon>
        <taxon>Mycobacteriales</taxon>
        <taxon>Nocardiaceae</taxon>
        <taxon>Rhodococcus</taxon>
    </lineage>
</organism>
<reference evidence="1 2" key="1">
    <citation type="submission" date="2020-10" db="EMBL/GenBank/DDBJ databases">
        <title>Whole genome sequence of oil-degrading bacteria Rhodococcus pyridinivorans strain 5Ap.</title>
        <authorList>
            <person name="Akhremchuk A.E."/>
            <person name="Valentovich L.N."/>
            <person name="Charniauskaya M.I."/>
            <person name="Bukliarevich H.A."/>
            <person name="Titok M.A."/>
        </authorList>
    </citation>
    <scope>NUCLEOTIDE SEQUENCE [LARGE SCALE GENOMIC DNA]</scope>
    <source>
        <strain evidence="1 2">5Ap</strain>
        <plasmid evidence="1 2">pRh5Ap-243</plasmid>
    </source>
</reference>
<accession>A0A419YYH2</accession>
<gene>
    <name evidence="1" type="ORF">INP59_26495</name>
</gene>
<evidence type="ECO:0000313" key="1">
    <source>
        <dbReference type="EMBL" id="QOW01706.1"/>
    </source>
</evidence>
<protein>
    <submittedName>
        <fullName evidence="1">Helix-turn-helix transcriptional regulator</fullName>
    </submittedName>
</protein>
<dbReference type="InterPro" id="IPR001387">
    <property type="entry name" value="Cro/C1-type_HTH"/>
</dbReference>
<dbReference type="Proteomes" id="UP000593818">
    <property type="component" value="Plasmid pRh5Ap-243"/>
</dbReference>
<evidence type="ECO:0000313" key="2">
    <source>
        <dbReference type="Proteomes" id="UP000593818"/>
    </source>
</evidence>
<proteinExistence type="predicted"/>
<dbReference type="AlphaFoldDB" id="A0A419YYH2"/>
<keyword evidence="2" id="KW-1185">Reference proteome</keyword>
<dbReference type="Gene3D" id="1.10.260.40">
    <property type="entry name" value="lambda repressor-like DNA-binding domains"/>
    <property type="match status" value="1"/>
</dbReference>
<dbReference type="InterPro" id="IPR010982">
    <property type="entry name" value="Lambda_DNA-bd_dom_sf"/>
</dbReference>
<dbReference type="RefSeq" id="WP_019287537.1">
    <property type="nucleotide sequence ID" value="NZ_CP063452.1"/>
</dbReference>
<sequence>MATFAEKLRYLIDNVHPKDRGPFTMNEIVDGIRSNGGSITQGYISMLLNGQRPNPGLKVAQDLADFFRVPLQYFADDDSFEKAVRYISWVQSLRTEDVEAAARTYNPYDDEPTRP</sequence>
<dbReference type="PROSITE" id="PS50943">
    <property type="entry name" value="HTH_CROC1"/>
    <property type="match status" value="1"/>
</dbReference>
<dbReference type="GO" id="GO:0003677">
    <property type="term" value="F:DNA binding"/>
    <property type="evidence" value="ECO:0007669"/>
    <property type="project" value="InterPro"/>
</dbReference>
<geneLocation type="plasmid" evidence="1 2">
    <name>pRh5Ap-243</name>
</geneLocation>
<dbReference type="EMBL" id="CP063452">
    <property type="protein sequence ID" value="QOW01706.1"/>
    <property type="molecule type" value="Genomic_DNA"/>
</dbReference>
<dbReference type="Pfam" id="PF01381">
    <property type="entry name" value="HTH_3"/>
    <property type="match status" value="1"/>
</dbReference>
<name>A0A419YYH2_9NOCA</name>
<keyword evidence="1" id="KW-0614">Plasmid</keyword>